<keyword evidence="7" id="KW-1185">Reference proteome</keyword>
<feature type="DNA-binding region" description="OmpR/PhoB-type" evidence="2">
    <location>
        <begin position="102"/>
        <end position="191"/>
    </location>
</feature>
<dbReference type="InterPro" id="IPR036388">
    <property type="entry name" value="WH-like_DNA-bd_sf"/>
</dbReference>
<name>A0AAI9AGJ6_9BACT</name>
<accession>A0AAI9AGJ6</accession>
<proteinExistence type="predicted"/>
<dbReference type="PROSITE" id="PS51755">
    <property type="entry name" value="OMPR_PHOB"/>
    <property type="match status" value="1"/>
</dbReference>
<evidence type="ECO:0000256" key="1">
    <source>
        <dbReference type="ARBA" id="ARBA00023125"/>
    </source>
</evidence>
<dbReference type="CDD" id="cd00383">
    <property type="entry name" value="trans_reg_C"/>
    <property type="match status" value="1"/>
</dbReference>
<dbReference type="EMBL" id="CP040463">
    <property type="protein sequence ID" value="QCT94539.1"/>
    <property type="molecule type" value="Genomic_DNA"/>
</dbReference>
<evidence type="ECO:0000313" key="4">
    <source>
        <dbReference type="EMBL" id="EDM23094.1"/>
    </source>
</evidence>
<dbReference type="Proteomes" id="UP000003288">
    <property type="component" value="Unassembled WGS sequence"/>
</dbReference>
<evidence type="ECO:0000313" key="5">
    <source>
        <dbReference type="EMBL" id="QCT94539.1"/>
    </source>
</evidence>
<dbReference type="InterPro" id="IPR016032">
    <property type="entry name" value="Sig_transdc_resp-reg_C-effctor"/>
</dbReference>
<feature type="domain" description="OmpR/PhoB-type" evidence="3">
    <location>
        <begin position="102"/>
        <end position="191"/>
    </location>
</feature>
<sequence>MILVYDYTDIYEFDKKIVFSQDNFFNEVLKEKYKILIINFDFLKDFLEIKKFFNGYVIFIYHIYGFVEYKKALEIGDFFYTYDEIWKVNLRIEYLKKKLKIKDIYKIKDFIIDIKNYIIFKDNKPIKISKAEFEILKTLLLNQNKYISKEFILNSIDEINSYDTIKVLISKLRNLGFNIETIKNLGYKIKEE</sequence>
<evidence type="ECO:0000259" key="3">
    <source>
        <dbReference type="PROSITE" id="PS51755"/>
    </source>
</evidence>
<dbReference type="GO" id="GO:0003677">
    <property type="term" value="F:DNA binding"/>
    <property type="evidence" value="ECO:0007669"/>
    <property type="project" value="UniProtKB-UniRule"/>
</dbReference>
<evidence type="ECO:0000313" key="7">
    <source>
        <dbReference type="Proteomes" id="UP000306825"/>
    </source>
</evidence>
<dbReference type="Proteomes" id="UP000306825">
    <property type="component" value="Chromosome"/>
</dbReference>
<dbReference type="Pfam" id="PF00486">
    <property type="entry name" value="Trans_reg_C"/>
    <property type="match status" value="1"/>
</dbReference>
<dbReference type="SMART" id="SM00862">
    <property type="entry name" value="Trans_reg_C"/>
    <property type="match status" value="1"/>
</dbReference>
<dbReference type="EMBL" id="ABCJ01000010">
    <property type="protein sequence ID" value="EDM23094.1"/>
    <property type="molecule type" value="Genomic_DNA"/>
</dbReference>
<reference evidence="5 7" key="2">
    <citation type="submission" date="2019-05" db="EMBL/GenBank/DDBJ databases">
        <title>A comparative analysis of the Nautiliaceae.</title>
        <authorList>
            <person name="Grosche A."/>
            <person name="Smedile F."/>
            <person name="Vetriani C."/>
        </authorList>
    </citation>
    <scope>NUCLEOTIDE SEQUENCE [LARGE SCALE GENOMIC DNA]</scope>
    <source>
        <strain evidence="5 7">TB-2</strain>
    </source>
</reference>
<gene>
    <name evidence="4" type="ORF">CMTB2_00184</name>
    <name evidence="5" type="ORF">FE773_04910</name>
</gene>
<organism evidence="4 6">
    <name type="scientific">Caminibacter mediatlanticus TB-2</name>
    <dbReference type="NCBI Taxonomy" id="391592"/>
    <lineage>
        <taxon>Bacteria</taxon>
        <taxon>Pseudomonadati</taxon>
        <taxon>Campylobacterota</taxon>
        <taxon>Epsilonproteobacteria</taxon>
        <taxon>Nautiliales</taxon>
        <taxon>Nautiliaceae</taxon>
        <taxon>Caminibacter</taxon>
    </lineage>
</organism>
<dbReference type="AlphaFoldDB" id="A0AAI9AGJ6"/>
<dbReference type="RefSeq" id="WP_007475372.1">
    <property type="nucleotide sequence ID" value="NZ_ABCJ01000010.1"/>
</dbReference>
<evidence type="ECO:0000256" key="2">
    <source>
        <dbReference type="PROSITE-ProRule" id="PRU01091"/>
    </source>
</evidence>
<dbReference type="InterPro" id="IPR001867">
    <property type="entry name" value="OmpR/PhoB-type_DNA-bd"/>
</dbReference>
<dbReference type="Gene3D" id="1.10.10.10">
    <property type="entry name" value="Winged helix-like DNA-binding domain superfamily/Winged helix DNA-binding domain"/>
    <property type="match status" value="1"/>
</dbReference>
<dbReference type="SUPFAM" id="SSF46894">
    <property type="entry name" value="C-terminal effector domain of the bipartite response regulators"/>
    <property type="match status" value="1"/>
</dbReference>
<evidence type="ECO:0000313" key="6">
    <source>
        <dbReference type="Proteomes" id="UP000003288"/>
    </source>
</evidence>
<protein>
    <submittedName>
        <fullName evidence="5">Winged helix-turn-helix transcriptional regulator</fullName>
    </submittedName>
</protein>
<reference evidence="4 6" key="1">
    <citation type="journal article" date="2011" name="Stand. Genomic Sci.">
        <title>Draft genome sequence of Caminibacter mediatlanticus strain TB-2, an epsilonproteobacterium isolated from a deep-sea hydrothermal vent.</title>
        <authorList>
            <person name="Giovannelli D."/>
            <person name="Ferriera S."/>
            <person name="Johnson J."/>
            <person name="Kravitz S."/>
            <person name="Perez-Rodriguez I."/>
            <person name="Ricci J."/>
            <person name="O'Brien C."/>
            <person name="Voordeckers J.W."/>
            <person name="Bini E."/>
            <person name="Vetriani C."/>
        </authorList>
    </citation>
    <scope>NUCLEOTIDE SEQUENCE [LARGE SCALE GENOMIC DNA]</scope>
    <source>
        <strain evidence="4 6">TB-2</strain>
    </source>
</reference>
<dbReference type="GO" id="GO:0000160">
    <property type="term" value="P:phosphorelay signal transduction system"/>
    <property type="evidence" value="ECO:0007669"/>
    <property type="project" value="InterPro"/>
</dbReference>
<dbReference type="GO" id="GO:0006355">
    <property type="term" value="P:regulation of DNA-templated transcription"/>
    <property type="evidence" value="ECO:0007669"/>
    <property type="project" value="InterPro"/>
</dbReference>
<keyword evidence="1 2" id="KW-0238">DNA-binding</keyword>